<dbReference type="WBParaSite" id="NBR_0001829801-mRNA-1">
    <property type="protein sequence ID" value="NBR_0001829801-mRNA-1"/>
    <property type="gene ID" value="NBR_0001829801"/>
</dbReference>
<dbReference type="GO" id="GO:0008289">
    <property type="term" value="F:lipid binding"/>
    <property type="evidence" value="ECO:0007669"/>
    <property type="project" value="InterPro"/>
</dbReference>
<keyword evidence="2" id="KW-0812">Transmembrane</keyword>
<accession>A0A0N4YMB0</accession>
<evidence type="ECO:0000313" key="4">
    <source>
        <dbReference type="Proteomes" id="UP000271162"/>
    </source>
</evidence>
<keyword evidence="2" id="KW-0472">Membrane</keyword>
<dbReference type="STRING" id="27835.A0A0N4YMB0"/>
<evidence type="ECO:0000256" key="2">
    <source>
        <dbReference type="SAM" id="Phobius"/>
    </source>
</evidence>
<comment type="similarity">
    <text evidence="1">Belongs to the apolipoprotein L family.</text>
</comment>
<dbReference type="PANTHER" id="PTHR14096">
    <property type="entry name" value="APOLIPOPROTEIN L"/>
    <property type="match status" value="1"/>
</dbReference>
<organism evidence="5">
    <name type="scientific">Nippostrongylus brasiliensis</name>
    <name type="common">Rat hookworm</name>
    <dbReference type="NCBI Taxonomy" id="27835"/>
    <lineage>
        <taxon>Eukaryota</taxon>
        <taxon>Metazoa</taxon>
        <taxon>Ecdysozoa</taxon>
        <taxon>Nematoda</taxon>
        <taxon>Chromadorea</taxon>
        <taxon>Rhabditida</taxon>
        <taxon>Rhabditina</taxon>
        <taxon>Rhabditomorpha</taxon>
        <taxon>Strongyloidea</taxon>
        <taxon>Heligmosomidae</taxon>
        <taxon>Nippostrongylus</taxon>
    </lineage>
</organism>
<protein>
    <submittedName>
        <fullName evidence="5">Apolipoprotein L3-like</fullName>
    </submittedName>
</protein>
<proteinExistence type="inferred from homology"/>
<evidence type="ECO:0000256" key="1">
    <source>
        <dbReference type="ARBA" id="ARBA00010090"/>
    </source>
</evidence>
<dbReference type="EMBL" id="UYSL01023312">
    <property type="protein sequence ID" value="VDL82020.1"/>
    <property type="molecule type" value="Genomic_DNA"/>
</dbReference>
<keyword evidence="2" id="KW-1133">Transmembrane helix</keyword>
<dbReference type="PANTHER" id="PTHR14096:SF28">
    <property type="entry name" value="APOLIPOPROTEIN L, 1-RELATED"/>
    <property type="match status" value="1"/>
</dbReference>
<dbReference type="Proteomes" id="UP000271162">
    <property type="component" value="Unassembled WGS sequence"/>
</dbReference>
<dbReference type="GO" id="GO:0042157">
    <property type="term" value="P:lipoprotein metabolic process"/>
    <property type="evidence" value="ECO:0007669"/>
    <property type="project" value="InterPro"/>
</dbReference>
<evidence type="ECO:0000313" key="3">
    <source>
        <dbReference type="EMBL" id="VDL82020.1"/>
    </source>
</evidence>
<reference evidence="5" key="1">
    <citation type="submission" date="2017-02" db="UniProtKB">
        <authorList>
            <consortium name="WormBaseParasite"/>
        </authorList>
    </citation>
    <scope>IDENTIFICATION</scope>
</reference>
<dbReference type="OMA" id="WERGCNI"/>
<keyword evidence="4" id="KW-1185">Reference proteome</keyword>
<name>A0A0N4YMB0_NIPBR</name>
<dbReference type="GO" id="GO:0005576">
    <property type="term" value="C:extracellular region"/>
    <property type="evidence" value="ECO:0007669"/>
    <property type="project" value="InterPro"/>
</dbReference>
<feature type="transmembrane region" description="Helical" evidence="2">
    <location>
        <begin position="6"/>
        <end position="24"/>
    </location>
</feature>
<reference evidence="3 4" key="2">
    <citation type="submission" date="2018-11" db="EMBL/GenBank/DDBJ databases">
        <authorList>
            <consortium name="Pathogen Informatics"/>
        </authorList>
    </citation>
    <scope>NUCLEOTIDE SEQUENCE [LARGE SCALE GENOMIC DNA]</scope>
</reference>
<dbReference type="AlphaFoldDB" id="A0A0N4YMB0"/>
<dbReference type="GO" id="GO:0006869">
    <property type="term" value="P:lipid transport"/>
    <property type="evidence" value="ECO:0007669"/>
    <property type="project" value="InterPro"/>
</dbReference>
<evidence type="ECO:0000313" key="5">
    <source>
        <dbReference type="WBParaSite" id="NBR_0001829801-mRNA-1"/>
    </source>
</evidence>
<sequence>MGGVVLMPPVAVAGLVVGGVAALSNMTTGVLKMRNVKKNVAIAKEMLEYDKKLTDTLSSSMTTLEETKEKILSTHQLQVTKETEAVTRETVMSSGRIGAVSLAVGAVRLALKESASLSSTVAKGAVHALTAVGIAIDLLTVTLNVKDMMNGSRSEVAGKLREAADELQSTREEITRRFFVDYLL</sequence>
<gene>
    <name evidence="3" type="ORF">NBR_LOCUS18299</name>
</gene>
<dbReference type="GO" id="GO:0016020">
    <property type="term" value="C:membrane"/>
    <property type="evidence" value="ECO:0007669"/>
    <property type="project" value="TreeGrafter"/>
</dbReference>
<dbReference type="InterPro" id="IPR008405">
    <property type="entry name" value="ApoL"/>
</dbReference>